<name>A0A5K3EQ06_MESCO</name>
<dbReference type="Gene3D" id="2.60.40.150">
    <property type="entry name" value="C2 domain"/>
    <property type="match status" value="1"/>
</dbReference>
<organism evidence="3">
    <name type="scientific">Mesocestoides corti</name>
    <name type="common">Flatworm</name>
    <dbReference type="NCBI Taxonomy" id="53468"/>
    <lineage>
        <taxon>Eukaryota</taxon>
        <taxon>Metazoa</taxon>
        <taxon>Spiralia</taxon>
        <taxon>Lophotrochozoa</taxon>
        <taxon>Platyhelminthes</taxon>
        <taxon>Cestoda</taxon>
        <taxon>Eucestoda</taxon>
        <taxon>Cyclophyllidea</taxon>
        <taxon>Mesocestoididae</taxon>
        <taxon>Mesocestoides</taxon>
    </lineage>
</organism>
<sequence length="963" mass="108214">MSQQDRYLIVLSLISGRNFADKSPGSLVVEAKLDGEVLVTDPVAHTHSPQFDQELAWEVDRQTLKQHRLHRSSIKLQLFSVEGGGSSKLAREPLGYVVLDVRSASERQVYKWFQVLSSRCRPSPEVYCGLYIDQEGASDGAKCVSLEVKRYSEPGQSGDGEIIQIGPTTPAVDDFALSISVVSFLHLLNLLPSDLVPASSLSNLRLGLRFAGQDYSSAVFNEQDCTKLTANQWTFTIRSTVDFLRAYFSQDNAIGITFFLNDKPIGRTQSNLSSLGYRIGKSLPQPINADATFTLSALQGQGTASLVLQFNLEQIAPMKSGDAGNETTHVTDEPSTQQSNNALSTIESSPEEKIQQLNDECLSPPTLDIDRALGPPLANQQSMESTNQGTSSTTAFSQAPPGATQPHRFCYTIELRTIRACYTPENDVYVYARYVYPLFGTTNPIMTLPPIQLSSSEAKHFSQGLCAFELAADSAEFKSRLSDEPLMTQILARSPGSGSEESLIGWAIIPLADVFTKPVADMKNCQRRRLDGTVYVMDNSTAVAQLAYSLVLDDFGVYVPAVQTATSPDPHRTSLPTPPYTEAPTAYLQQPGDHELSTGQLQPLTNIRHTPEYRAALELELWKAKEEESFKTNLKFREQKMLVVFAEEWKRRENEREALCKKKIQEYRVLEDKLQNVLGTLMDREREFTFREAAFKQAQREYEKDLDRREKELMSSVKERVKEAEQALRVEQERSRCLSDELSQLREKYHDLVEKVAIEQRRPQTVSQEAAGTSSTSGVEEQVRREQEEVRRLQFELVRVTTELTSAQGQIAATARRLDAALRGRLRYKELWTRALHEVARLRQEAENTTKHALQRREAEVEGLRKEYRLLVHGGDTAVANNALVTQIRQDLNQLQTETVEDGTKHPLSPQKPATSDPVLEAQLNRLTEERQNLLASGVYCEEDELIVDLDREIKRLLGTMRR</sequence>
<dbReference type="PANTHER" id="PTHR21574">
    <property type="entry name" value="CENTROSOMAL PROTEIN OF 120 KDA"/>
    <property type="match status" value="1"/>
</dbReference>
<feature type="region of interest" description="Disordered" evidence="1">
    <location>
        <begin position="763"/>
        <end position="783"/>
    </location>
</feature>
<evidence type="ECO:0000259" key="2">
    <source>
        <dbReference type="PROSITE" id="PS50004"/>
    </source>
</evidence>
<reference evidence="3 4" key="1">
    <citation type="submission" date="2019-11" db="UniProtKB">
        <authorList>
            <consortium name="WormBaseParasite"/>
        </authorList>
    </citation>
    <scope>IDENTIFICATION</scope>
</reference>
<feature type="compositionally biased region" description="Polar residues" evidence="1">
    <location>
        <begin position="325"/>
        <end position="348"/>
    </location>
</feature>
<dbReference type="InterPro" id="IPR035892">
    <property type="entry name" value="C2_domain_sf"/>
</dbReference>
<dbReference type="WBParaSite" id="MCU_002146-RC">
    <property type="protein sequence ID" value="MCU_002146-RC"/>
    <property type="gene ID" value="MCU_002146"/>
</dbReference>
<accession>A0A5K3EQ06</accession>
<dbReference type="InterPro" id="IPR039893">
    <property type="entry name" value="CEP120-like"/>
</dbReference>
<dbReference type="InterPro" id="IPR000008">
    <property type="entry name" value="C2_dom"/>
</dbReference>
<feature type="compositionally biased region" description="Polar residues" evidence="1">
    <location>
        <begin position="763"/>
        <end position="778"/>
    </location>
</feature>
<proteinExistence type="predicted"/>
<feature type="region of interest" description="Disordered" evidence="1">
    <location>
        <begin position="319"/>
        <end position="403"/>
    </location>
</feature>
<dbReference type="AlphaFoldDB" id="A0A5K3EQ06"/>
<evidence type="ECO:0000313" key="4">
    <source>
        <dbReference type="WBParaSite" id="MCU_002146-RC"/>
    </source>
</evidence>
<feature type="region of interest" description="Disordered" evidence="1">
    <location>
        <begin position="566"/>
        <end position="599"/>
    </location>
</feature>
<feature type="compositionally biased region" description="Polar residues" evidence="1">
    <location>
        <begin position="378"/>
        <end position="397"/>
    </location>
</feature>
<evidence type="ECO:0000313" key="3">
    <source>
        <dbReference type="WBParaSite" id="MCU_002146-RB"/>
    </source>
</evidence>
<dbReference type="PROSITE" id="PS50004">
    <property type="entry name" value="C2"/>
    <property type="match status" value="1"/>
</dbReference>
<dbReference type="PANTHER" id="PTHR21574:SF0">
    <property type="entry name" value="CENTROSOMAL PROTEIN OF 120 KDA"/>
    <property type="match status" value="1"/>
</dbReference>
<dbReference type="WBParaSite" id="MCU_002146-RB">
    <property type="protein sequence ID" value="MCU_002146-RB"/>
    <property type="gene ID" value="MCU_002146"/>
</dbReference>
<dbReference type="InterPro" id="IPR022136">
    <property type="entry name" value="DUF3668"/>
</dbReference>
<protein>
    <submittedName>
        <fullName evidence="3 4">DUF3668 domain-containing protein</fullName>
    </submittedName>
</protein>
<dbReference type="GO" id="GO:1903724">
    <property type="term" value="P:positive regulation of centriole elongation"/>
    <property type="evidence" value="ECO:0007669"/>
    <property type="project" value="TreeGrafter"/>
</dbReference>
<evidence type="ECO:0000256" key="1">
    <source>
        <dbReference type="SAM" id="MobiDB-lite"/>
    </source>
</evidence>
<feature type="domain" description="C2" evidence="2">
    <location>
        <begin position="1"/>
        <end position="113"/>
    </location>
</feature>
<dbReference type="SUPFAM" id="SSF49562">
    <property type="entry name" value="C2 domain (Calcium/lipid-binding domain, CaLB)"/>
    <property type="match status" value="1"/>
</dbReference>
<dbReference type="Pfam" id="PF12416">
    <property type="entry name" value="DUF3668"/>
    <property type="match status" value="1"/>
</dbReference>
<dbReference type="GO" id="GO:0005813">
    <property type="term" value="C:centrosome"/>
    <property type="evidence" value="ECO:0007669"/>
    <property type="project" value="TreeGrafter"/>
</dbReference>